<organism evidence="3 4">
    <name type="scientific">Gregarina niphandrodes</name>
    <name type="common">Septate eugregarine</name>
    <dbReference type="NCBI Taxonomy" id="110365"/>
    <lineage>
        <taxon>Eukaryota</taxon>
        <taxon>Sar</taxon>
        <taxon>Alveolata</taxon>
        <taxon>Apicomplexa</taxon>
        <taxon>Conoidasida</taxon>
        <taxon>Gregarinasina</taxon>
        <taxon>Eugregarinorida</taxon>
        <taxon>Gregarinidae</taxon>
        <taxon>Gregarina</taxon>
    </lineage>
</organism>
<feature type="coiled-coil region" evidence="1">
    <location>
        <begin position="119"/>
        <end position="181"/>
    </location>
</feature>
<dbReference type="GeneID" id="22915507"/>
<feature type="compositionally biased region" description="Polar residues" evidence="2">
    <location>
        <begin position="662"/>
        <end position="679"/>
    </location>
</feature>
<feature type="compositionally biased region" description="Pro residues" evidence="2">
    <location>
        <begin position="536"/>
        <end position="548"/>
    </location>
</feature>
<feature type="compositionally biased region" description="Basic and acidic residues" evidence="2">
    <location>
        <begin position="630"/>
        <end position="642"/>
    </location>
</feature>
<feature type="compositionally biased region" description="Basic and acidic residues" evidence="2">
    <location>
        <begin position="790"/>
        <end position="834"/>
    </location>
</feature>
<feature type="coiled-coil region" evidence="1">
    <location>
        <begin position="14"/>
        <end position="44"/>
    </location>
</feature>
<feature type="compositionally biased region" description="Pro residues" evidence="2">
    <location>
        <begin position="469"/>
        <end position="507"/>
    </location>
</feature>
<feature type="compositionally biased region" description="Low complexity" evidence="2">
    <location>
        <begin position="606"/>
        <end position="627"/>
    </location>
</feature>
<accession>A0A023AYU4</accession>
<dbReference type="RefSeq" id="XP_011133014.1">
    <property type="nucleotide sequence ID" value="XM_011134712.1"/>
</dbReference>
<evidence type="ECO:0000256" key="2">
    <source>
        <dbReference type="SAM" id="MobiDB-lite"/>
    </source>
</evidence>
<dbReference type="EMBL" id="AFNH02001176">
    <property type="protein sequence ID" value="EZG43804.1"/>
    <property type="molecule type" value="Genomic_DNA"/>
</dbReference>
<evidence type="ECO:0000313" key="4">
    <source>
        <dbReference type="Proteomes" id="UP000019763"/>
    </source>
</evidence>
<feature type="region of interest" description="Disordered" evidence="2">
    <location>
        <begin position="526"/>
        <end position="550"/>
    </location>
</feature>
<feature type="region of interest" description="Disordered" evidence="2">
    <location>
        <begin position="461"/>
        <end position="512"/>
    </location>
</feature>
<feature type="region of interest" description="Disordered" evidence="2">
    <location>
        <begin position="568"/>
        <end position="934"/>
    </location>
</feature>
<proteinExistence type="predicted"/>
<keyword evidence="1" id="KW-0175">Coiled coil</keyword>
<sequence>MGEERSPASDGRLLADLAEKGTEVEQLKKQLKDRDRELEKMRYNIIVHNDQVASQAAEASKKKKGWFGGKSKSKKVQPAYIVTDDNLDLLPASAVLQSHSTADDRKDSTTSVVHLQRMQAKYKAKQDEADAKIMALERERSHLVTEAEVQSKQMSSLTDKVRRLEAAHEALQTQYKIALEKGPNLYNSNLVLPKGPGTEADKWKIIAQQQEAALKLEAMKRQQIQAQLDSYVRIHPTGSFNGVNGLGLGSPGSGADSVEREQLRQLNSQLRETQQVLEQYKNRCQEHDIQERVLQDRVDQYRTAMQEMSALWDKNAKDKRHAAQFLGLLSEVVAQNESLQSELFVERQKFREDSVMMQGEIRTLRNGRVGRLGGEAPHTRVFPSTPERNVTVLRADSSRVPITHQPLPLPAAPTYIIPAPIPAPITEVVREVVIQQAPPPPPVIISRPEPVLPPIPALPDIVSVEEEPPSPPPRPPSPPPRPPSPPPRPPSPPPSPPPTRMPSPPLAPENTGYYYEWANGQYELRTGINPRRDPRCPPALAPLDPPTDPVLEAQTRADEQAKAVAENALRNWNADPPPRRPETNTLFRKIDGPLPLKRRPPPPVVAAPTRPVANPAAAGRAAANQAATETKNEDVRKGKLADHVPPFCRPLAQLQDTDESSRTPPSDHQPSLSHRSSTGPRPPASPPRTTLPSVVSFDTMFPPPIEQPREPNRPTSSFPDRPQIPDRPHIPDTERASKMNSKADANTSPDTDISFTTDKPRKINAARHPENRVGGSQLTFDVSTKSTKTGSKERPRTGSKEPRPKELGFKKLESEELGSKGSRSKELGSKDDTKSGGPVRSDPVSTVLRNSVAERVSERPAGRRASGSGRVEPAKAESSGARLPQYKSPQFSPDPFDGKGLESPPRQSGSAKRQAELGSSSTVFETKDPYGGFFGKRFDSIDEDDVRKYSMEEPRRYSVEDKRILDFSDKEDFKLLE</sequence>
<name>A0A023AYU4_GRENI</name>
<protein>
    <submittedName>
        <fullName evidence="3">Uncharacterized protein</fullName>
    </submittedName>
</protein>
<reference evidence="3" key="1">
    <citation type="submission" date="2013-12" db="EMBL/GenBank/DDBJ databases">
        <authorList>
            <person name="Omoto C.K."/>
            <person name="Sibley D."/>
            <person name="Venepally P."/>
            <person name="Hadjithomas M."/>
            <person name="Karamycheva S."/>
            <person name="Brunk B."/>
            <person name="Roos D."/>
            <person name="Caler E."/>
            <person name="Lorenzi H."/>
        </authorList>
    </citation>
    <scope>NUCLEOTIDE SEQUENCE</scope>
</reference>
<gene>
    <name evidence="3" type="ORF">GNI_158110</name>
</gene>
<feature type="compositionally biased region" description="Polar residues" evidence="2">
    <location>
        <begin position="905"/>
        <end position="924"/>
    </location>
</feature>
<evidence type="ECO:0000256" key="1">
    <source>
        <dbReference type="SAM" id="Coils"/>
    </source>
</evidence>
<comment type="caution">
    <text evidence="3">The sequence shown here is derived from an EMBL/GenBank/DDBJ whole genome shotgun (WGS) entry which is preliminary data.</text>
</comment>
<feature type="compositionally biased region" description="Polar residues" evidence="2">
    <location>
        <begin position="774"/>
        <end position="789"/>
    </location>
</feature>
<feature type="compositionally biased region" description="Polar residues" evidence="2">
    <location>
        <begin position="738"/>
        <end position="757"/>
    </location>
</feature>
<dbReference type="OMA" id="HDYYVET"/>
<dbReference type="Proteomes" id="UP000019763">
    <property type="component" value="Unassembled WGS sequence"/>
</dbReference>
<feature type="coiled-coil region" evidence="1">
    <location>
        <begin position="263"/>
        <end position="297"/>
    </location>
</feature>
<dbReference type="AlphaFoldDB" id="A0A023AYU4"/>
<keyword evidence="4" id="KW-1185">Reference proteome</keyword>
<evidence type="ECO:0000313" key="3">
    <source>
        <dbReference type="EMBL" id="EZG43804.1"/>
    </source>
</evidence>
<dbReference type="VEuPathDB" id="CryptoDB:GNI_158110"/>
<feature type="compositionally biased region" description="Basic and acidic residues" evidence="2">
    <location>
        <begin position="723"/>
        <end position="737"/>
    </location>
</feature>
<dbReference type="PRINTS" id="PR01217">
    <property type="entry name" value="PRICHEXTENSN"/>
</dbReference>